<dbReference type="SMART" id="SM00391">
    <property type="entry name" value="MBD"/>
    <property type="match status" value="1"/>
</dbReference>
<gene>
    <name evidence="11" type="ORF">GDO54_008845</name>
</gene>
<reference evidence="11" key="1">
    <citation type="thesis" date="2020" institute="ProQuest LLC" country="789 East Eisenhower Parkway, Ann Arbor, MI, USA">
        <title>Comparative Genomics and Chromosome Evolution.</title>
        <authorList>
            <person name="Mudd A.B."/>
        </authorList>
    </citation>
    <scope>NUCLEOTIDE SEQUENCE</scope>
    <source>
        <strain evidence="11">1538</strain>
        <tissue evidence="11">Blood</tissue>
    </source>
</reference>
<name>A0AAV3AGS9_PYXAD</name>
<organism evidence="11 12">
    <name type="scientific">Pyxicephalus adspersus</name>
    <name type="common">African bullfrog</name>
    <dbReference type="NCBI Taxonomy" id="30357"/>
    <lineage>
        <taxon>Eukaryota</taxon>
        <taxon>Metazoa</taxon>
        <taxon>Chordata</taxon>
        <taxon>Craniata</taxon>
        <taxon>Vertebrata</taxon>
        <taxon>Euteleostomi</taxon>
        <taxon>Amphibia</taxon>
        <taxon>Batrachia</taxon>
        <taxon>Anura</taxon>
        <taxon>Neobatrachia</taxon>
        <taxon>Ranoidea</taxon>
        <taxon>Pyxicephalidae</taxon>
        <taxon>Pyxicephalinae</taxon>
        <taxon>Pyxicephalus</taxon>
    </lineage>
</organism>
<keyword evidence="4" id="KW-0597">Phosphoprotein</keyword>
<feature type="compositionally biased region" description="Acidic residues" evidence="9">
    <location>
        <begin position="265"/>
        <end position="274"/>
    </location>
</feature>
<dbReference type="AlphaFoldDB" id="A0AAV3AGS9"/>
<feature type="domain" description="MBD" evidence="10">
    <location>
        <begin position="1"/>
        <end position="69"/>
    </location>
</feature>
<proteinExistence type="predicted"/>
<keyword evidence="5" id="KW-0805">Transcription regulation</keyword>
<dbReference type="Gene3D" id="3.30.890.10">
    <property type="entry name" value="Methyl-cpg-binding Protein 2, Chain A"/>
    <property type="match status" value="1"/>
</dbReference>
<dbReference type="GO" id="GO:0000122">
    <property type="term" value="P:negative regulation of transcription by RNA polymerase II"/>
    <property type="evidence" value="ECO:0007669"/>
    <property type="project" value="TreeGrafter"/>
</dbReference>
<evidence type="ECO:0000256" key="4">
    <source>
        <dbReference type="ARBA" id="ARBA00022553"/>
    </source>
</evidence>
<dbReference type="PANTHER" id="PTHR12396:SF12">
    <property type="entry name" value="METHYL-CPG-BINDING DOMAIN PROTEIN 3"/>
    <property type="match status" value="1"/>
</dbReference>
<evidence type="ECO:0000256" key="2">
    <source>
        <dbReference type="ARBA" id="ARBA00004286"/>
    </source>
</evidence>
<dbReference type="GO" id="GO:0006346">
    <property type="term" value="P:DNA methylation-dependent constitutive heterochromatin formation"/>
    <property type="evidence" value="ECO:0007669"/>
    <property type="project" value="TreeGrafter"/>
</dbReference>
<dbReference type="Pfam" id="PF14048">
    <property type="entry name" value="MBD_C"/>
    <property type="match status" value="1"/>
</dbReference>
<dbReference type="InterPro" id="IPR016177">
    <property type="entry name" value="DNA-bd_dom_sf"/>
</dbReference>
<keyword evidence="7" id="KW-0804">Transcription</keyword>
<dbReference type="InterPro" id="IPR032343">
    <property type="entry name" value="MBD2/MBD3_p55-bd"/>
</dbReference>
<dbReference type="GO" id="GO:0008327">
    <property type="term" value="F:methyl-CpG binding"/>
    <property type="evidence" value="ECO:0007669"/>
    <property type="project" value="TreeGrafter"/>
</dbReference>
<dbReference type="PROSITE" id="PS50982">
    <property type="entry name" value="MBD"/>
    <property type="match status" value="1"/>
</dbReference>
<evidence type="ECO:0000259" key="10">
    <source>
        <dbReference type="PROSITE" id="PS50982"/>
    </source>
</evidence>
<dbReference type="Pfam" id="PF16564">
    <property type="entry name" value="MBDa"/>
    <property type="match status" value="1"/>
</dbReference>
<evidence type="ECO:0000313" key="12">
    <source>
        <dbReference type="Proteomes" id="UP001181693"/>
    </source>
</evidence>
<feature type="region of interest" description="Disordered" evidence="9">
    <location>
        <begin position="252"/>
        <end position="283"/>
    </location>
</feature>
<dbReference type="Pfam" id="PF01429">
    <property type="entry name" value="MBD"/>
    <property type="match status" value="1"/>
</dbReference>
<dbReference type="InterPro" id="IPR025884">
    <property type="entry name" value="MeCpG-bd_2/3_C_dom"/>
</dbReference>
<dbReference type="PANTHER" id="PTHR12396">
    <property type="entry name" value="METHYL-CPG BINDING PROTEIN, MBD"/>
    <property type="match status" value="1"/>
</dbReference>
<accession>A0AAV3AGS9</accession>
<keyword evidence="6" id="KW-0238">DNA-binding</keyword>
<dbReference type="InterPro" id="IPR001739">
    <property type="entry name" value="Methyl_CpG_DNA-bd"/>
</dbReference>
<protein>
    <recommendedName>
        <fullName evidence="10">MBD domain-containing protein</fullName>
    </recommendedName>
</protein>
<evidence type="ECO:0000256" key="3">
    <source>
        <dbReference type="ARBA" id="ARBA00022454"/>
    </source>
</evidence>
<comment type="subcellular location">
    <subcellularLocation>
        <location evidence="2">Chromosome</location>
    </subcellularLocation>
    <subcellularLocation>
        <location evidence="1">Nucleus</location>
    </subcellularLocation>
</comment>
<evidence type="ECO:0000256" key="1">
    <source>
        <dbReference type="ARBA" id="ARBA00004123"/>
    </source>
</evidence>
<keyword evidence="3" id="KW-0158">Chromosome</keyword>
<dbReference type="GO" id="GO:0000118">
    <property type="term" value="C:histone deacetylase complex"/>
    <property type="evidence" value="ECO:0007669"/>
    <property type="project" value="UniProtKB-ARBA"/>
</dbReference>
<evidence type="ECO:0000256" key="6">
    <source>
        <dbReference type="ARBA" id="ARBA00023125"/>
    </source>
</evidence>
<dbReference type="EMBL" id="DYDO01000003">
    <property type="protein sequence ID" value="DBA28496.1"/>
    <property type="molecule type" value="Genomic_DNA"/>
</dbReference>
<sequence>MERKRWECSALPQGWKKEEVTRRSGLSAGKSDVYYYSPSGKKFRSKPQLARYLGNSMDLSTFDFRTGKMLMSKINKNRQRMRYDGLNQSKGKPDLNTALPVRQTASIFKQPVTKVTNHPTNKVKSDPQKAVDQPRQLFWEKKLAGLNAFDIAEELVKTMELPKGLQGVGPGCTDETLLSAIASALHTSTMPITGQLSAAVEKNPGVWLNTSQPLCKAFMVTDEDIRKQEELVQQVRKKLEEALMADMLAHVDEISKDMGPPLDKDLDDEDEDDDPRGQVAEDV</sequence>
<evidence type="ECO:0000256" key="7">
    <source>
        <dbReference type="ARBA" id="ARBA00023163"/>
    </source>
</evidence>
<evidence type="ECO:0000256" key="8">
    <source>
        <dbReference type="ARBA" id="ARBA00023242"/>
    </source>
</evidence>
<dbReference type="SUPFAM" id="SSF54171">
    <property type="entry name" value="DNA-binding domain"/>
    <property type="match status" value="1"/>
</dbReference>
<comment type="caution">
    <text evidence="11">The sequence shown here is derived from an EMBL/GenBank/DDBJ whole genome shotgun (WGS) entry which is preliminary data.</text>
</comment>
<dbReference type="GO" id="GO:0000785">
    <property type="term" value="C:chromatin"/>
    <property type="evidence" value="ECO:0007669"/>
    <property type="project" value="UniProtKB-ARBA"/>
</dbReference>
<dbReference type="CDD" id="cd01396">
    <property type="entry name" value="MeCP2_MBD"/>
    <property type="match status" value="1"/>
</dbReference>
<keyword evidence="12" id="KW-1185">Reference proteome</keyword>
<keyword evidence="8" id="KW-0539">Nucleus</keyword>
<dbReference type="Proteomes" id="UP001181693">
    <property type="component" value="Unassembled WGS sequence"/>
</dbReference>
<dbReference type="FunFam" id="3.30.890.10:FF:000003">
    <property type="entry name" value="methyl-CpG-binding domain protein 2"/>
    <property type="match status" value="1"/>
</dbReference>
<evidence type="ECO:0000313" key="11">
    <source>
        <dbReference type="EMBL" id="DBA28496.1"/>
    </source>
</evidence>
<evidence type="ECO:0000256" key="5">
    <source>
        <dbReference type="ARBA" id="ARBA00023015"/>
    </source>
</evidence>
<evidence type="ECO:0000256" key="9">
    <source>
        <dbReference type="SAM" id="MobiDB-lite"/>
    </source>
</evidence>